<keyword evidence="5 10" id="KW-0297">G-protein coupled receptor</keyword>
<dbReference type="Pfam" id="PF00001">
    <property type="entry name" value="7tm_1"/>
    <property type="match status" value="2"/>
</dbReference>
<feature type="transmembrane region" description="Helical" evidence="12">
    <location>
        <begin position="211"/>
        <end position="230"/>
    </location>
</feature>
<dbReference type="PANTHER" id="PTHR24247">
    <property type="entry name" value="5-HYDROXYTRYPTAMINE RECEPTOR"/>
    <property type="match status" value="1"/>
</dbReference>
<keyword evidence="7" id="KW-1015">Disulfide bond</keyword>
<accession>A0A8R1U2D3</accession>
<reference evidence="14" key="2">
    <citation type="submission" date="2022-06" db="UniProtKB">
        <authorList>
            <consortium name="EnsemblMetazoa"/>
        </authorList>
    </citation>
    <scope>IDENTIFICATION</scope>
</reference>
<dbReference type="SMART" id="SM01381">
    <property type="entry name" value="7TM_GPCR_Srsx"/>
    <property type="match status" value="1"/>
</dbReference>
<evidence type="ECO:0000259" key="13">
    <source>
        <dbReference type="PROSITE" id="PS50262"/>
    </source>
</evidence>
<evidence type="ECO:0000256" key="8">
    <source>
        <dbReference type="ARBA" id="ARBA00023170"/>
    </source>
</evidence>
<evidence type="ECO:0000256" key="2">
    <source>
        <dbReference type="ARBA" id="ARBA00022475"/>
    </source>
</evidence>
<dbReference type="InterPro" id="IPR000995">
    <property type="entry name" value="Musac_Ach_rcpt"/>
</dbReference>
<dbReference type="AlphaFoldDB" id="A0A8R1U2D3"/>
<comment type="subcellular location">
    <subcellularLocation>
        <location evidence="1">Cell membrane</location>
        <topology evidence="1">Multi-pass membrane protein</topology>
    </subcellularLocation>
</comment>
<feature type="domain" description="G-protein coupled receptors family 1 profile" evidence="13">
    <location>
        <begin position="59"/>
        <end position="581"/>
    </location>
</feature>
<sequence length="603" mass="68615">MDENVDSGWNPALSISTDATLSSATTTTILSTAVSDHLSWGVIVLSVIMGAISIVTIVGNLAVLLCYYLDKNIRQPSNYFIFSLAISDLIIGLEGIPVYTHFLLSGQHWHFGWFLCDLWLMIDYVVCLASIYTVLGITIDRYCSVKFPAAYRNWRTPRRIILIVAIIWLIPTILFGLSIFGYDKFTGKRILKEDECYVQFMANPILNMGMYISYYWSTLFVMLYLYWGIYRTAKLLATKSEQKNKRLEMLNEMKKHTKQETPSVCKSSEQESPPETSSSLHSRNLTAINSRELAMVPKKSLHNQNSNNGIVHPIEIATVNTNTTVTTDTNDCTVPLIPKRSIEDESNNSRKFSMKRSLSFISNLTNAHADCIIGENTTNEERVVCHFELSSKVSSAMERESTAPYVSPEISDPDAEQQASFSAAHHIPFIDIDSLTSLVGRDDVYEIPPRIEVIEEPKHILATSEEVRRPLLTTAQVTPRKQSLQGIQNIINIVRKRSLRRLKKQQSTNEYKSKSENRARKALRTITFILGTFTILWTPFYVLATVMGFCDSCKNSKIFNFFYSISYFLCYINSPINPFCYAMANQQFKKTLIRILSCDFKRL</sequence>
<feature type="transmembrane region" description="Helical" evidence="12">
    <location>
        <begin position="119"/>
        <end position="139"/>
    </location>
</feature>
<organism evidence="14 15">
    <name type="scientific">Onchocerca volvulus</name>
    <dbReference type="NCBI Taxonomy" id="6282"/>
    <lineage>
        <taxon>Eukaryota</taxon>
        <taxon>Metazoa</taxon>
        <taxon>Ecdysozoa</taxon>
        <taxon>Nematoda</taxon>
        <taxon>Chromadorea</taxon>
        <taxon>Rhabditida</taxon>
        <taxon>Spirurina</taxon>
        <taxon>Spiruromorpha</taxon>
        <taxon>Filarioidea</taxon>
        <taxon>Onchocercidae</taxon>
        <taxon>Onchocerca</taxon>
    </lineage>
</organism>
<dbReference type="PROSITE" id="PS00237">
    <property type="entry name" value="G_PROTEIN_RECEP_F1_1"/>
    <property type="match status" value="1"/>
</dbReference>
<dbReference type="Proteomes" id="UP000024404">
    <property type="component" value="Unassembled WGS sequence"/>
</dbReference>
<evidence type="ECO:0000256" key="1">
    <source>
        <dbReference type="ARBA" id="ARBA00004651"/>
    </source>
</evidence>
<evidence type="ECO:0000256" key="11">
    <source>
        <dbReference type="SAM" id="MobiDB-lite"/>
    </source>
</evidence>
<evidence type="ECO:0000313" key="15">
    <source>
        <dbReference type="Proteomes" id="UP000024404"/>
    </source>
</evidence>
<feature type="transmembrane region" description="Helical" evidence="12">
    <location>
        <begin position="40"/>
        <end position="67"/>
    </location>
</feature>
<evidence type="ECO:0000256" key="4">
    <source>
        <dbReference type="ARBA" id="ARBA00022989"/>
    </source>
</evidence>
<dbReference type="PRINTS" id="PR00243">
    <property type="entry name" value="MUSCARINICR"/>
</dbReference>
<dbReference type="GO" id="GO:0007197">
    <property type="term" value="P:adenylate cyclase-inhibiting G protein-coupled acetylcholine receptor signaling pathway"/>
    <property type="evidence" value="ECO:0007669"/>
    <property type="project" value="TreeGrafter"/>
</dbReference>
<dbReference type="PRINTS" id="PR00237">
    <property type="entry name" value="GPCRRHODOPSN"/>
</dbReference>
<evidence type="ECO:0000256" key="6">
    <source>
        <dbReference type="ARBA" id="ARBA00023136"/>
    </source>
</evidence>
<proteinExistence type="inferred from homology"/>
<feature type="transmembrane region" description="Helical" evidence="12">
    <location>
        <begin position="522"/>
        <end position="549"/>
    </location>
</feature>
<feature type="region of interest" description="Disordered" evidence="11">
    <location>
        <begin position="255"/>
        <end position="284"/>
    </location>
</feature>
<feature type="compositionally biased region" description="Low complexity" evidence="11">
    <location>
        <begin position="270"/>
        <end position="279"/>
    </location>
</feature>
<dbReference type="EnsemblMetazoa" id="OVOC9614.1">
    <property type="protein sequence ID" value="OVOC9614.1"/>
    <property type="gene ID" value="WBGene00246423"/>
</dbReference>
<feature type="transmembrane region" description="Helical" evidence="12">
    <location>
        <begin position="79"/>
        <end position="99"/>
    </location>
</feature>
<keyword evidence="2" id="KW-1003">Cell membrane</keyword>
<feature type="transmembrane region" description="Helical" evidence="12">
    <location>
        <begin position="561"/>
        <end position="584"/>
    </location>
</feature>
<dbReference type="Gene3D" id="1.20.1070.10">
    <property type="entry name" value="Rhodopsin 7-helix transmembrane proteins"/>
    <property type="match status" value="2"/>
</dbReference>
<dbReference type="PROSITE" id="PS50262">
    <property type="entry name" value="G_PROTEIN_RECEP_F1_2"/>
    <property type="match status" value="1"/>
</dbReference>
<dbReference type="FunFam" id="1.20.1070.10:FF:000365">
    <property type="entry name" value="Muscarinic acetylcholine receptor gar-2"/>
    <property type="match status" value="1"/>
</dbReference>
<evidence type="ECO:0000256" key="12">
    <source>
        <dbReference type="SAM" id="Phobius"/>
    </source>
</evidence>
<dbReference type="EMBL" id="CMVM020000284">
    <property type="status" value="NOT_ANNOTATED_CDS"/>
    <property type="molecule type" value="Genomic_DNA"/>
</dbReference>
<protein>
    <submittedName>
        <fullName evidence="14">G_PROTEIN_RECEP_F1_2 domain-containing protein</fullName>
    </submittedName>
</protein>
<keyword evidence="9 10" id="KW-0807">Transducer</keyword>
<name>A0A8R1U2D3_ONCVO</name>
<keyword evidence="8 10" id="KW-0675">Receptor</keyword>
<dbReference type="GO" id="GO:0030425">
    <property type="term" value="C:dendrite"/>
    <property type="evidence" value="ECO:0007669"/>
    <property type="project" value="TreeGrafter"/>
</dbReference>
<dbReference type="GO" id="GO:0016907">
    <property type="term" value="F:G protein-coupled acetylcholine receptor activity"/>
    <property type="evidence" value="ECO:0007669"/>
    <property type="project" value="InterPro"/>
</dbReference>
<dbReference type="PANTHER" id="PTHR24247:SF191">
    <property type="entry name" value="MUSCARINIC ACETYLCHOLINE RECEPTOR, B-TYPE, ISOFORM A"/>
    <property type="match status" value="1"/>
</dbReference>
<dbReference type="GO" id="GO:0004993">
    <property type="term" value="F:G protein-coupled serotonin receptor activity"/>
    <property type="evidence" value="ECO:0007669"/>
    <property type="project" value="TreeGrafter"/>
</dbReference>
<keyword evidence="4 12" id="KW-1133">Transmembrane helix</keyword>
<evidence type="ECO:0000256" key="3">
    <source>
        <dbReference type="ARBA" id="ARBA00022692"/>
    </source>
</evidence>
<keyword evidence="15" id="KW-1185">Reference proteome</keyword>
<evidence type="ECO:0000256" key="7">
    <source>
        <dbReference type="ARBA" id="ARBA00023157"/>
    </source>
</evidence>
<feature type="transmembrane region" description="Helical" evidence="12">
    <location>
        <begin position="160"/>
        <end position="182"/>
    </location>
</feature>
<dbReference type="SUPFAM" id="SSF81321">
    <property type="entry name" value="Family A G protein-coupled receptor-like"/>
    <property type="match status" value="2"/>
</dbReference>
<dbReference type="GO" id="GO:0045202">
    <property type="term" value="C:synapse"/>
    <property type="evidence" value="ECO:0007669"/>
    <property type="project" value="TreeGrafter"/>
</dbReference>
<dbReference type="GO" id="GO:0007187">
    <property type="term" value="P:G protein-coupled receptor signaling pathway, coupled to cyclic nucleotide second messenger"/>
    <property type="evidence" value="ECO:0007669"/>
    <property type="project" value="TreeGrafter"/>
</dbReference>
<dbReference type="InterPro" id="IPR017452">
    <property type="entry name" value="GPCR_Rhodpsn_7TM"/>
</dbReference>
<dbReference type="InterPro" id="IPR000276">
    <property type="entry name" value="GPCR_Rhodpsn"/>
</dbReference>
<dbReference type="OMA" id="NSSKCFR"/>
<evidence type="ECO:0000256" key="10">
    <source>
        <dbReference type="RuleBase" id="RU000688"/>
    </source>
</evidence>
<reference evidence="15" key="1">
    <citation type="submission" date="2013-10" db="EMBL/GenBank/DDBJ databases">
        <title>Genome sequencing of Onchocerca volvulus.</title>
        <authorList>
            <person name="Cotton J."/>
            <person name="Tsai J."/>
            <person name="Stanley E."/>
            <person name="Tracey A."/>
            <person name="Holroyd N."/>
            <person name="Lustigman S."/>
            <person name="Berriman M."/>
        </authorList>
    </citation>
    <scope>NUCLEOTIDE SEQUENCE</scope>
</reference>
<evidence type="ECO:0000256" key="5">
    <source>
        <dbReference type="ARBA" id="ARBA00023040"/>
    </source>
</evidence>
<evidence type="ECO:0000313" key="14">
    <source>
        <dbReference type="EnsemblMetazoa" id="OVOC9614.1"/>
    </source>
</evidence>
<evidence type="ECO:0000256" key="9">
    <source>
        <dbReference type="ARBA" id="ARBA00023224"/>
    </source>
</evidence>
<keyword evidence="3 10" id="KW-0812">Transmembrane</keyword>
<dbReference type="GO" id="GO:0005886">
    <property type="term" value="C:plasma membrane"/>
    <property type="evidence" value="ECO:0007669"/>
    <property type="project" value="UniProtKB-SubCell"/>
</dbReference>
<comment type="similarity">
    <text evidence="10">Belongs to the G-protein coupled receptor 1 family.</text>
</comment>
<keyword evidence="6 12" id="KW-0472">Membrane</keyword>